<gene>
    <name evidence="1" type="ORF">QAD02_022148</name>
</gene>
<comment type="caution">
    <text evidence="1">The sequence shown here is derived from an EMBL/GenBank/DDBJ whole genome shotgun (WGS) entry which is preliminary data.</text>
</comment>
<accession>A0ACC2PSQ9</accession>
<proteinExistence type="predicted"/>
<reference evidence="1" key="1">
    <citation type="submission" date="2023-04" db="EMBL/GenBank/DDBJ databases">
        <title>A chromosome-level genome assembly of the parasitoid wasp Eretmocerus hayati.</title>
        <authorList>
            <person name="Zhong Y."/>
            <person name="Liu S."/>
            <person name="Liu Y."/>
        </authorList>
    </citation>
    <scope>NUCLEOTIDE SEQUENCE</scope>
    <source>
        <strain evidence="1">ZJU_SS_LIU_2023</strain>
    </source>
</reference>
<dbReference type="Proteomes" id="UP001239111">
    <property type="component" value="Chromosome 1"/>
</dbReference>
<organism evidence="1 2">
    <name type="scientific">Eretmocerus hayati</name>
    <dbReference type="NCBI Taxonomy" id="131215"/>
    <lineage>
        <taxon>Eukaryota</taxon>
        <taxon>Metazoa</taxon>
        <taxon>Ecdysozoa</taxon>
        <taxon>Arthropoda</taxon>
        <taxon>Hexapoda</taxon>
        <taxon>Insecta</taxon>
        <taxon>Pterygota</taxon>
        <taxon>Neoptera</taxon>
        <taxon>Endopterygota</taxon>
        <taxon>Hymenoptera</taxon>
        <taxon>Apocrita</taxon>
        <taxon>Proctotrupomorpha</taxon>
        <taxon>Chalcidoidea</taxon>
        <taxon>Aphelinidae</taxon>
        <taxon>Aphelininae</taxon>
        <taxon>Eretmocerus</taxon>
    </lineage>
</organism>
<feature type="non-terminal residue" evidence="1">
    <location>
        <position position="1"/>
    </location>
</feature>
<protein>
    <submittedName>
        <fullName evidence="1">Uncharacterized protein</fullName>
    </submittedName>
</protein>
<dbReference type="EMBL" id="CM056741">
    <property type="protein sequence ID" value="KAJ8686354.1"/>
    <property type="molecule type" value="Genomic_DNA"/>
</dbReference>
<name>A0ACC2PSQ9_9HYME</name>
<evidence type="ECO:0000313" key="1">
    <source>
        <dbReference type="EMBL" id="KAJ8686354.1"/>
    </source>
</evidence>
<sequence length="197" mass="22312">INSISRSSVKLCGRRRNITSANSVSVKLKSDKGSIKGSFHRKNFVRTQNFSMVSKDYLPYCASGKVVSGFGRGSKSLGCPTANFPDDVVQALPNEFETGIYYGWASLDNVIYKMVMSIGWNPFYKNDKKSMEIHLLHKFENDFYGEELKIIATGYVRPEMNFSSVEELIEAINNDIKTAHEALDHPDMIKYKEKLMT</sequence>
<keyword evidence="2" id="KW-1185">Reference proteome</keyword>
<evidence type="ECO:0000313" key="2">
    <source>
        <dbReference type="Proteomes" id="UP001239111"/>
    </source>
</evidence>